<dbReference type="GO" id="GO:0003677">
    <property type="term" value="F:DNA binding"/>
    <property type="evidence" value="ECO:0007669"/>
    <property type="project" value="UniProtKB-KW"/>
</dbReference>
<keyword evidence="1" id="KW-0371">Homeobox</keyword>
<dbReference type="EMBL" id="JAGFMF010011796">
    <property type="protein sequence ID" value="KAG8512563.1"/>
    <property type="molecule type" value="Genomic_DNA"/>
</dbReference>
<protein>
    <submittedName>
        <fullName evidence="1">Homeobox protein NANOGP8</fullName>
    </submittedName>
</protein>
<gene>
    <name evidence="1" type="ORF">J0S82_007096</name>
</gene>
<reference evidence="1" key="1">
    <citation type="journal article" date="2021" name="Evol. Appl.">
        <title>The genome of the Pyrenean desman and the effects of bottlenecks and inbreeding on the genomic landscape of an endangered species.</title>
        <authorList>
            <person name="Escoda L."/>
            <person name="Castresana J."/>
        </authorList>
    </citation>
    <scope>NUCLEOTIDE SEQUENCE</scope>
    <source>
        <strain evidence="1">IBE-C5619</strain>
    </source>
</reference>
<keyword evidence="1" id="KW-0238">DNA-binding</keyword>
<comment type="caution">
    <text evidence="1">The sequence shown here is derived from an EMBL/GenBank/DDBJ whole genome shotgun (WGS) entry which is preliminary data.</text>
</comment>
<dbReference type="AlphaFoldDB" id="A0A8J6A2A6"/>
<evidence type="ECO:0000313" key="1">
    <source>
        <dbReference type="EMBL" id="KAG8512563.1"/>
    </source>
</evidence>
<evidence type="ECO:0000313" key="2">
    <source>
        <dbReference type="Proteomes" id="UP000700334"/>
    </source>
</evidence>
<dbReference type="OrthoDB" id="6159439at2759"/>
<accession>A0A8J6A2A6</accession>
<keyword evidence="2" id="KW-1185">Reference proteome</keyword>
<organism evidence="1 2">
    <name type="scientific">Galemys pyrenaicus</name>
    <name type="common">Iberian desman</name>
    <name type="synonym">Pyrenean desman</name>
    <dbReference type="NCBI Taxonomy" id="202257"/>
    <lineage>
        <taxon>Eukaryota</taxon>
        <taxon>Metazoa</taxon>
        <taxon>Chordata</taxon>
        <taxon>Craniata</taxon>
        <taxon>Vertebrata</taxon>
        <taxon>Euteleostomi</taxon>
        <taxon>Mammalia</taxon>
        <taxon>Eutheria</taxon>
        <taxon>Laurasiatheria</taxon>
        <taxon>Eulipotyphla</taxon>
        <taxon>Talpidae</taxon>
        <taxon>Galemys</taxon>
    </lineage>
</organism>
<name>A0A8J6A2A6_GALPY</name>
<proteinExistence type="predicted"/>
<dbReference type="Proteomes" id="UP000700334">
    <property type="component" value="Unassembled WGS sequence"/>
</dbReference>
<sequence length="175" mass="20090">MEMVSPLPSSMDLLIQDSPDPSMSLKVRLLCTFVENNTGRRTIKSWLRNRRVCSIRPHYVNSPIDLGDRNTSASSTYRNRCLMNTPDDHPIWCNHAWSNPRVEQPGLEKADLVYNSREESLQALIHFQQKCLISDLETTLEISGESHNITQQNTKSFSAQQIMDLFPNYFMNGQS</sequence>